<keyword evidence="10" id="KW-1185">Reference proteome</keyword>
<keyword evidence="5 7" id="KW-0234">DNA repair</keyword>
<organism evidence="9 10">
    <name type="scientific">Pigmentiphaga aceris</name>
    <dbReference type="NCBI Taxonomy" id="1940612"/>
    <lineage>
        <taxon>Bacteria</taxon>
        <taxon>Pseudomonadati</taxon>
        <taxon>Pseudomonadota</taxon>
        <taxon>Betaproteobacteria</taxon>
        <taxon>Burkholderiales</taxon>
        <taxon>Alcaligenaceae</taxon>
        <taxon>Pigmentiphaga</taxon>
    </lineage>
</organism>
<feature type="domain" description="DNA replication/recombination mediator RecO N-terminal" evidence="8">
    <location>
        <begin position="26"/>
        <end position="94"/>
    </location>
</feature>
<name>A0A5C0AX03_9BURK</name>
<dbReference type="PANTHER" id="PTHR33991">
    <property type="entry name" value="DNA REPAIR PROTEIN RECO"/>
    <property type="match status" value="1"/>
</dbReference>
<evidence type="ECO:0000313" key="10">
    <source>
        <dbReference type="Proteomes" id="UP000325161"/>
    </source>
</evidence>
<dbReference type="PANTHER" id="PTHR33991:SF1">
    <property type="entry name" value="DNA REPAIR PROTEIN RECO"/>
    <property type="match status" value="1"/>
</dbReference>
<evidence type="ECO:0000256" key="3">
    <source>
        <dbReference type="ARBA" id="ARBA00022763"/>
    </source>
</evidence>
<reference evidence="9 10" key="1">
    <citation type="submission" date="2019-08" db="EMBL/GenBank/DDBJ databases">
        <title>Amphibian skin-associated Pigmentiphaga: genome sequence and occurrence across geography and hosts.</title>
        <authorList>
            <person name="Bletz M.C."/>
            <person name="Bunk B."/>
            <person name="Sproeer C."/>
            <person name="Biwer P."/>
            <person name="Reiter S."/>
            <person name="Rabemananjara F.C.E."/>
            <person name="Schulz S."/>
            <person name="Overmann J."/>
            <person name="Vences M."/>
        </authorList>
    </citation>
    <scope>NUCLEOTIDE SEQUENCE [LARGE SCALE GENOMIC DNA]</scope>
    <source>
        <strain evidence="9 10">Mada1488</strain>
    </source>
</reference>
<evidence type="ECO:0000313" key="9">
    <source>
        <dbReference type="EMBL" id="QEI06939.1"/>
    </source>
</evidence>
<comment type="similarity">
    <text evidence="1 7">Belongs to the RecO family.</text>
</comment>
<accession>A0A5C0AX03</accession>
<dbReference type="SUPFAM" id="SSF57863">
    <property type="entry name" value="ArfGap/RecO-like zinc finger"/>
    <property type="match status" value="1"/>
</dbReference>
<evidence type="ECO:0000256" key="5">
    <source>
        <dbReference type="ARBA" id="ARBA00023204"/>
    </source>
</evidence>
<protein>
    <recommendedName>
        <fullName evidence="2 7">DNA repair protein RecO</fullName>
    </recommendedName>
    <alternativeName>
        <fullName evidence="6 7">Recombination protein O</fullName>
    </alternativeName>
</protein>
<evidence type="ECO:0000256" key="1">
    <source>
        <dbReference type="ARBA" id="ARBA00007452"/>
    </source>
</evidence>
<keyword evidence="4 7" id="KW-0233">DNA recombination</keyword>
<dbReference type="InterPro" id="IPR042242">
    <property type="entry name" value="RecO_C"/>
</dbReference>
<dbReference type="RefSeq" id="WP_148815986.1">
    <property type="nucleotide sequence ID" value="NZ_CP043046.1"/>
</dbReference>
<evidence type="ECO:0000256" key="2">
    <source>
        <dbReference type="ARBA" id="ARBA00021310"/>
    </source>
</evidence>
<dbReference type="NCBIfam" id="TIGR00613">
    <property type="entry name" value="reco"/>
    <property type="match status" value="1"/>
</dbReference>
<dbReference type="Proteomes" id="UP000325161">
    <property type="component" value="Chromosome"/>
</dbReference>
<dbReference type="Gene3D" id="2.40.50.140">
    <property type="entry name" value="Nucleic acid-binding proteins"/>
    <property type="match status" value="1"/>
</dbReference>
<dbReference type="GO" id="GO:0043590">
    <property type="term" value="C:bacterial nucleoid"/>
    <property type="evidence" value="ECO:0007669"/>
    <property type="project" value="TreeGrafter"/>
</dbReference>
<dbReference type="InterPro" id="IPR012340">
    <property type="entry name" value="NA-bd_OB-fold"/>
</dbReference>
<gene>
    <name evidence="7 9" type="primary">recO</name>
    <name evidence="9" type="ORF">FXN63_14665</name>
</gene>
<keyword evidence="3 7" id="KW-0227">DNA damage</keyword>
<dbReference type="Pfam" id="PF02565">
    <property type="entry name" value="RecO_C"/>
    <property type="match status" value="1"/>
</dbReference>
<dbReference type="InterPro" id="IPR037278">
    <property type="entry name" value="ARFGAP/RecO"/>
</dbReference>
<proteinExistence type="inferred from homology"/>
<dbReference type="InterPro" id="IPR003717">
    <property type="entry name" value="RecO"/>
</dbReference>
<dbReference type="InterPro" id="IPR022572">
    <property type="entry name" value="DNA_rep/recomb_RecO_N"/>
</dbReference>
<evidence type="ECO:0000259" key="8">
    <source>
        <dbReference type="Pfam" id="PF11967"/>
    </source>
</evidence>
<dbReference type="AlphaFoldDB" id="A0A5C0AX03"/>
<dbReference type="HAMAP" id="MF_00201">
    <property type="entry name" value="RecO"/>
    <property type="match status" value="1"/>
</dbReference>
<dbReference type="KEGG" id="pacr:FXN63_14665"/>
<evidence type="ECO:0000256" key="7">
    <source>
        <dbReference type="HAMAP-Rule" id="MF_00201"/>
    </source>
</evidence>
<dbReference type="Pfam" id="PF11967">
    <property type="entry name" value="RecO_N"/>
    <property type="match status" value="1"/>
</dbReference>
<dbReference type="GO" id="GO:0006302">
    <property type="term" value="P:double-strand break repair"/>
    <property type="evidence" value="ECO:0007669"/>
    <property type="project" value="TreeGrafter"/>
</dbReference>
<evidence type="ECO:0000256" key="6">
    <source>
        <dbReference type="ARBA" id="ARBA00033409"/>
    </source>
</evidence>
<comment type="function">
    <text evidence="7">Involved in DNA repair and RecF pathway recombination.</text>
</comment>
<dbReference type="EMBL" id="CP043046">
    <property type="protein sequence ID" value="QEI06939.1"/>
    <property type="molecule type" value="Genomic_DNA"/>
</dbReference>
<dbReference type="SUPFAM" id="SSF50249">
    <property type="entry name" value="Nucleic acid-binding proteins"/>
    <property type="match status" value="1"/>
</dbReference>
<dbReference type="GO" id="GO:0006310">
    <property type="term" value="P:DNA recombination"/>
    <property type="evidence" value="ECO:0007669"/>
    <property type="project" value="UniProtKB-UniRule"/>
</dbReference>
<evidence type="ECO:0000256" key="4">
    <source>
        <dbReference type="ARBA" id="ARBA00023172"/>
    </source>
</evidence>
<dbReference type="Gene3D" id="1.20.1440.120">
    <property type="entry name" value="Recombination protein O, C-terminal domain"/>
    <property type="match status" value="1"/>
</dbReference>
<dbReference type="OrthoDB" id="9804792at2"/>
<sequence>MSEVVGRRPAARSSRARPSQRVDDAPAFLLHSYAYRETSLIAEVFSRAHGRVAMVAKGAKRPHSALRSVLATFQPLRLSWSGGGEVKTLVRAEWGGAPQRLVGSAMMSAWYLNELLLRLMARDDAHEAIYDTYIETLARLSSGVGVSAALRSFEWALLREIGYGFDPSVTEKGDPIEADRWYRVQVQGGVEHADANDAGKAGVVPGTTLVALVADDFDDVPDEPALRRLLRERLDYHMNGRPLATRRVLHDLQDL</sequence>